<gene>
    <name evidence="8" type="ORF">C8263_09685</name>
</gene>
<feature type="transmembrane region" description="Helical" evidence="7">
    <location>
        <begin position="134"/>
        <end position="154"/>
    </location>
</feature>
<dbReference type="InterPro" id="IPR036259">
    <property type="entry name" value="MFS_trans_sf"/>
</dbReference>
<comment type="subcellular location">
    <subcellularLocation>
        <location evidence="1">Endomembrane system</location>
        <topology evidence="1">Multi-pass membrane protein</topology>
    </subcellularLocation>
</comment>
<evidence type="ECO:0000313" key="9">
    <source>
        <dbReference type="Proteomes" id="UP000240317"/>
    </source>
</evidence>
<dbReference type="Gene3D" id="1.20.1250.20">
    <property type="entry name" value="MFS general substrate transporter like domains"/>
    <property type="match status" value="1"/>
</dbReference>
<dbReference type="RefSeq" id="WP_107137923.1">
    <property type="nucleotide sequence ID" value="NZ_PYSV01000008.1"/>
</dbReference>
<evidence type="ECO:0000256" key="5">
    <source>
        <dbReference type="ARBA" id="ARBA00022989"/>
    </source>
</evidence>
<dbReference type="Pfam" id="PF07690">
    <property type="entry name" value="MFS_1"/>
    <property type="match status" value="1"/>
</dbReference>
<keyword evidence="6 7" id="KW-0472">Membrane</keyword>
<protein>
    <submittedName>
        <fullName evidence="8">MFS transporter</fullName>
    </submittedName>
</protein>
<feature type="transmembrane region" description="Helical" evidence="7">
    <location>
        <begin position="202"/>
        <end position="224"/>
    </location>
</feature>
<feature type="transmembrane region" description="Helical" evidence="7">
    <location>
        <begin position="12"/>
        <end position="33"/>
    </location>
</feature>
<evidence type="ECO:0000256" key="1">
    <source>
        <dbReference type="ARBA" id="ARBA00004127"/>
    </source>
</evidence>
<feature type="transmembrane region" description="Helical" evidence="7">
    <location>
        <begin position="288"/>
        <end position="307"/>
    </location>
</feature>
<feature type="transmembrane region" description="Helical" evidence="7">
    <location>
        <begin position="319"/>
        <end position="340"/>
    </location>
</feature>
<feature type="transmembrane region" description="Helical" evidence="7">
    <location>
        <begin position="346"/>
        <end position="365"/>
    </location>
</feature>
<dbReference type="PANTHER" id="PTHR23514">
    <property type="entry name" value="BYPASS OF STOP CODON PROTEIN 6"/>
    <property type="match status" value="1"/>
</dbReference>
<dbReference type="PANTHER" id="PTHR23514:SF3">
    <property type="entry name" value="BYPASS OF STOP CODON PROTEIN 6"/>
    <property type="match status" value="1"/>
</dbReference>
<keyword evidence="4 7" id="KW-0812">Transmembrane</keyword>
<comment type="caution">
    <text evidence="8">The sequence shown here is derived from an EMBL/GenBank/DDBJ whole genome shotgun (WGS) entry which is preliminary data.</text>
</comment>
<dbReference type="GO" id="GO:0016020">
    <property type="term" value="C:membrane"/>
    <property type="evidence" value="ECO:0007669"/>
    <property type="project" value="TreeGrafter"/>
</dbReference>
<sequence length="375" mass="36918">MSAAPAPSVPLSWPLLAAGTAAFFTLGVIQAMYGPAFGLFQARYGVSTAAVGLIASAHFLGSACAPLPVGLLLRVMSARAGTSWSLLVLALGMVGVVLAPTWPLAVAAAAVGGLGLGGVSACLNAAYASVGARAVNLVNAVFGVGSLVSPLLVTGLHAGLAGPFLTVAALCAVTFAVGRVWGMPEMLARAPETAPARPGVQAGLFGGLLVAYVGMEAGYGAWIVRYLTDHGIGGAALMLSLFWGALTVGRVLTGVFGGRAAPHRLLLACAAALVGLAGLALVPAWAPLAFLGAGLALAPVFGTTLAWATQSLSARLVPILLVAGSVGGVLAPAALGALLARFGLPAVPLGLGTLALLMGAFTLLARRGLRPGGAA</sequence>
<keyword evidence="5 7" id="KW-1133">Transmembrane helix</keyword>
<keyword evidence="3" id="KW-0813">Transport</keyword>
<feature type="transmembrane region" description="Helical" evidence="7">
    <location>
        <begin position="105"/>
        <end position="127"/>
    </location>
</feature>
<dbReference type="InterPro" id="IPR051788">
    <property type="entry name" value="MFS_Transporter"/>
</dbReference>
<evidence type="ECO:0000256" key="3">
    <source>
        <dbReference type="ARBA" id="ARBA00022448"/>
    </source>
</evidence>
<dbReference type="InterPro" id="IPR011701">
    <property type="entry name" value="MFS"/>
</dbReference>
<reference evidence="8 9" key="1">
    <citation type="submission" date="2018-03" db="EMBL/GenBank/DDBJ databases">
        <title>Draft genome of Deinococcus sp. OD32.</title>
        <authorList>
            <person name="Wang X.-P."/>
            <person name="Du Z.-J."/>
        </authorList>
    </citation>
    <scope>NUCLEOTIDE SEQUENCE [LARGE SCALE GENOMIC DNA]</scope>
    <source>
        <strain evidence="8 9">OD32</strain>
    </source>
</reference>
<evidence type="ECO:0000256" key="6">
    <source>
        <dbReference type="ARBA" id="ARBA00023136"/>
    </source>
</evidence>
<dbReference type="GO" id="GO:0022857">
    <property type="term" value="F:transmembrane transporter activity"/>
    <property type="evidence" value="ECO:0007669"/>
    <property type="project" value="InterPro"/>
</dbReference>
<dbReference type="AlphaFoldDB" id="A0A2T3W7V3"/>
<dbReference type="SUPFAM" id="SSF103473">
    <property type="entry name" value="MFS general substrate transporter"/>
    <property type="match status" value="1"/>
</dbReference>
<accession>A0A2T3W7V3</accession>
<dbReference type="OrthoDB" id="62126at2"/>
<dbReference type="Proteomes" id="UP000240317">
    <property type="component" value="Unassembled WGS sequence"/>
</dbReference>
<keyword evidence="9" id="KW-1185">Reference proteome</keyword>
<feature type="transmembrane region" description="Helical" evidence="7">
    <location>
        <begin position="53"/>
        <end position="73"/>
    </location>
</feature>
<name>A0A2T3W7V3_9DEIO</name>
<evidence type="ECO:0000256" key="2">
    <source>
        <dbReference type="ARBA" id="ARBA00008335"/>
    </source>
</evidence>
<evidence type="ECO:0000256" key="4">
    <source>
        <dbReference type="ARBA" id="ARBA00022692"/>
    </source>
</evidence>
<dbReference type="GO" id="GO:0012505">
    <property type="term" value="C:endomembrane system"/>
    <property type="evidence" value="ECO:0007669"/>
    <property type="project" value="UniProtKB-SubCell"/>
</dbReference>
<organism evidence="8 9">
    <name type="scientific">Deinococcus arcticus</name>
    <dbReference type="NCBI Taxonomy" id="2136176"/>
    <lineage>
        <taxon>Bacteria</taxon>
        <taxon>Thermotogati</taxon>
        <taxon>Deinococcota</taxon>
        <taxon>Deinococci</taxon>
        <taxon>Deinococcales</taxon>
        <taxon>Deinococcaceae</taxon>
        <taxon>Deinococcus</taxon>
    </lineage>
</organism>
<feature type="transmembrane region" description="Helical" evidence="7">
    <location>
        <begin position="80"/>
        <end position="99"/>
    </location>
</feature>
<proteinExistence type="inferred from homology"/>
<evidence type="ECO:0000313" key="8">
    <source>
        <dbReference type="EMBL" id="PTA67985.1"/>
    </source>
</evidence>
<dbReference type="EMBL" id="PYSV01000008">
    <property type="protein sequence ID" value="PTA67985.1"/>
    <property type="molecule type" value="Genomic_DNA"/>
</dbReference>
<feature type="transmembrane region" description="Helical" evidence="7">
    <location>
        <begin position="230"/>
        <end position="253"/>
    </location>
</feature>
<comment type="similarity">
    <text evidence="2">Belongs to the major facilitator superfamily.</text>
</comment>
<evidence type="ECO:0000256" key="7">
    <source>
        <dbReference type="SAM" id="Phobius"/>
    </source>
</evidence>
<feature type="transmembrane region" description="Helical" evidence="7">
    <location>
        <begin position="265"/>
        <end position="282"/>
    </location>
</feature>
<feature type="transmembrane region" description="Helical" evidence="7">
    <location>
        <begin position="160"/>
        <end position="181"/>
    </location>
</feature>